<dbReference type="Proteomes" id="UP001519460">
    <property type="component" value="Unassembled WGS sequence"/>
</dbReference>
<name>A0ABD0JQE0_9CAEN</name>
<organism evidence="1 2">
    <name type="scientific">Batillaria attramentaria</name>
    <dbReference type="NCBI Taxonomy" id="370345"/>
    <lineage>
        <taxon>Eukaryota</taxon>
        <taxon>Metazoa</taxon>
        <taxon>Spiralia</taxon>
        <taxon>Lophotrochozoa</taxon>
        <taxon>Mollusca</taxon>
        <taxon>Gastropoda</taxon>
        <taxon>Caenogastropoda</taxon>
        <taxon>Sorbeoconcha</taxon>
        <taxon>Cerithioidea</taxon>
        <taxon>Batillariidae</taxon>
        <taxon>Batillaria</taxon>
    </lineage>
</organism>
<reference evidence="1 2" key="1">
    <citation type="journal article" date="2023" name="Sci. Data">
        <title>Genome assembly of the Korean intertidal mud-creeper Batillaria attramentaria.</title>
        <authorList>
            <person name="Patra A.K."/>
            <person name="Ho P.T."/>
            <person name="Jun S."/>
            <person name="Lee S.J."/>
            <person name="Kim Y."/>
            <person name="Won Y.J."/>
        </authorList>
    </citation>
    <scope>NUCLEOTIDE SEQUENCE [LARGE SCALE GENOMIC DNA]</scope>
    <source>
        <strain evidence="1">Wonlab-2016</strain>
    </source>
</reference>
<accession>A0ABD0JQE0</accession>
<comment type="caution">
    <text evidence="1">The sequence shown here is derived from an EMBL/GenBank/DDBJ whole genome shotgun (WGS) entry which is preliminary data.</text>
</comment>
<feature type="non-terminal residue" evidence="1">
    <location>
        <position position="94"/>
    </location>
</feature>
<evidence type="ECO:0000313" key="1">
    <source>
        <dbReference type="EMBL" id="KAK7477087.1"/>
    </source>
</evidence>
<protein>
    <submittedName>
        <fullName evidence="1">Uncharacterized protein</fullName>
    </submittedName>
</protein>
<evidence type="ECO:0000313" key="2">
    <source>
        <dbReference type="Proteomes" id="UP001519460"/>
    </source>
</evidence>
<proteinExistence type="predicted"/>
<feature type="non-terminal residue" evidence="1">
    <location>
        <position position="1"/>
    </location>
</feature>
<keyword evidence="2" id="KW-1185">Reference proteome</keyword>
<dbReference type="AlphaFoldDB" id="A0ABD0JQE0"/>
<sequence>DGLMSKRPGTAFRHSVPVTAVVQARPKGIDAQLTEEMPVVHNQSARLQPRLWAWETHAIRMLCLSVCFTETCFQPAAAERIAETVTESTSNTTR</sequence>
<gene>
    <name evidence="1" type="ORF">BaRGS_00031673</name>
</gene>
<dbReference type="EMBL" id="JACVVK020000358">
    <property type="protein sequence ID" value="KAK7477087.1"/>
    <property type="molecule type" value="Genomic_DNA"/>
</dbReference>